<evidence type="ECO:0000313" key="3">
    <source>
        <dbReference type="EMBL" id="SDU33051.1"/>
    </source>
</evidence>
<dbReference type="EMBL" id="FNLM01000034">
    <property type="protein sequence ID" value="SDU33051.1"/>
    <property type="molecule type" value="Genomic_DNA"/>
</dbReference>
<dbReference type="Gene3D" id="3.30.530.20">
    <property type="match status" value="1"/>
</dbReference>
<dbReference type="InterPro" id="IPR013538">
    <property type="entry name" value="ASHA1/2-like_C"/>
</dbReference>
<organism evidence="3 4">
    <name type="scientific">Gordonia westfalica</name>
    <dbReference type="NCBI Taxonomy" id="158898"/>
    <lineage>
        <taxon>Bacteria</taxon>
        <taxon>Bacillati</taxon>
        <taxon>Actinomycetota</taxon>
        <taxon>Actinomycetes</taxon>
        <taxon>Mycobacteriales</taxon>
        <taxon>Gordoniaceae</taxon>
        <taxon>Gordonia</taxon>
    </lineage>
</organism>
<protein>
    <submittedName>
        <fullName evidence="3">Uncharacterized conserved protein YndB, AHSA1/START domain</fullName>
    </submittedName>
</protein>
<evidence type="ECO:0000259" key="2">
    <source>
        <dbReference type="Pfam" id="PF08327"/>
    </source>
</evidence>
<dbReference type="Proteomes" id="UP000183180">
    <property type="component" value="Unassembled WGS sequence"/>
</dbReference>
<sequence length="159" mass="18046">MIDPELDLTLQRIIRAPRQRIWDAWTRPEQLAKWWTPSPTVTRVDRLEPRPGGALVTQMSEDGETFIPHMDAVFLVVDANERLVFTNAIDSSWRPAEPAPVPMTAEITFAEHTDGTEYSVVVRHGNPSDRDRHHELGFYDGWGSVTAALTELVESEARQ</sequence>
<accession>A0A1H2HME0</accession>
<feature type="domain" description="Activator of Hsp90 ATPase homologue 1/2-like C-terminal" evidence="2">
    <location>
        <begin position="15"/>
        <end position="154"/>
    </location>
</feature>
<dbReference type="Pfam" id="PF08327">
    <property type="entry name" value="AHSA1"/>
    <property type="match status" value="1"/>
</dbReference>
<evidence type="ECO:0000313" key="4">
    <source>
        <dbReference type="Proteomes" id="UP000183180"/>
    </source>
</evidence>
<dbReference type="AlphaFoldDB" id="A0A1H2HME0"/>
<name>A0A1H2HME0_9ACTN</name>
<dbReference type="InterPro" id="IPR023393">
    <property type="entry name" value="START-like_dom_sf"/>
</dbReference>
<proteinExistence type="inferred from homology"/>
<evidence type="ECO:0000256" key="1">
    <source>
        <dbReference type="ARBA" id="ARBA00006817"/>
    </source>
</evidence>
<comment type="similarity">
    <text evidence="1">Belongs to the AHA1 family.</text>
</comment>
<gene>
    <name evidence="3" type="ORF">SAMN04488548_134557</name>
</gene>
<dbReference type="RefSeq" id="WP_074849030.1">
    <property type="nucleotide sequence ID" value="NZ_FNLM01000034.1"/>
</dbReference>
<dbReference type="SUPFAM" id="SSF55961">
    <property type="entry name" value="Bet v1-like"/>
    <property type="match status" value="1"/>
</dbReference>
<dbReference type="OrthoDB" id="3365660at2"/>
<dbReference type="STRING" id="158898.SAMN04488548_134557"/>
<reference evidence="3 4" key="1">
    <citation type="submission" date="2016-10" db="EMBL/GenBank/DDBJ databases">
        <authorList>
            <person name="de Groot N.N."/>
        </authorList>
    </citation>
    <scope>NUCLEOTIDE SEQUENCE [LARGE SCALE GENOMIC DNA]</scope>
    <source>
        <strain evidence="3 4">DSM 44215</strain>
    </source>
</reference>